<gene>
    <name evidence="1" type="ORF">C882_3088</name>
</gene>
<name>K9H4K8_9PROT</name>
<dbReference type="Proteomes" id="UP000009881">
    <property type="component" value="Unassembled WGS sequence"/>
</dbReference>
<keyword evidence="2" id="KW-1185">Reference proteome</keyword>
<evidence type="ECO:0000313" key="1">
    <source>
        <dbReference type="EMBL" id="EKV32024.1"/>
    </source>
</evidence>
<sequence length="48" mass="5715">MFRQGVGPQYGGFKAILNGMYCEDSDGLNREAFRDRTLDYLRRIKWRN</sequence>
<proteinExistence type="predicted"/>
<comment type="caution">
    <text evidence="1">The sequence shown here is derived from an EMBL/GenBank/DDBJ whole genome shotgun (WGS) entry which is preliminary data.</text>
</comment>
<reference evidence="1 2" key="1">
    <citation type="journal article" date="2013" name="Genome Announc.">
        <title>Draft Genome Sequence of an Alphaproteobacterium, Caenispirillum salinarum AK4(T), Isolated from a Solar Saltern.</title>
        <authorList>
            <person name="Khatri I."/>
            <person name="Singh A."/>
            <person name="Korpole S."/>
            <person name="Pinnaka A.K."/>
            <person name="Subramanian S."/>
        </authorList>
    </citation>
    <scope>NUCLEOTIDE SEQUENCE [LARGE SCALE GENOMIC DNA]</scope>
    <source>
        <strain evidence="1 2">AK4</strain>
    </source>
</reference>
<organism evidence="1 2">
    <name type="scientific">Caenispirillum salinarum AK4</name>
    <dbReference type="NCBI Taxonomy" id="1238182"/>
    <lineage>
        <taxon>Bacteria</taxon>
        <taxon>Pseudomonadati</taxon>
        <taxon>Pseudomonadota</taxon>
        <taxon>Alphaproteobacteria</taxon>
        <taxon>Rhodospirillales</taxon>
        <taxon>Novispirillaceae</taxon>
        <taxon>Caenispirillum</taxon>
    </lineage>
</organism>
<protein>
    <submittedName>
        <fullName evidence="1">Uncharacterized protein</fullName>
    </submittedName>
</protein>
<dbReference type="AlphaFoldDB" id="K9H4K8"/>
<dbReference type="EMBL" id="ANHY01000004">
    <property type="protein sequence ID" value="EKV32024.1"/>
    <property type="molecule type" value="Genomic_DNA"/>
</dbReference>
<accession>K9H4K8</accession>
<evidence type="ECO:0000313" key="2">
    <source>
        <dbReference type="Proteomes" id="UP000009881"/>
    </source>
</evidence>